<feature type="transmembrane region" description="Helical" evidence="1">
    <location>
        <begin position="308"/>
        <end position="328"/>
    </location>
</feature>
<feature type="transmembrane region" description="Helical" evidence="1">
    <location>
        <begin position="134"/>
        <end position="157"/>
    </location>
</feature>
<dbReference type="AlphaFoldDB" id="A0A7S4I716"/>
<accession>A0A7S4I716</accession>
<feature type="transmembrane region" description="Helical" evidence="1">
    <location>
        <begin position="198"/>
        <end position="227"/>
    </location>
</feature>
<gene>
    <name evidence="3" type="ORF">OAUR00152_LOCUS8188</name>
</gene>
<evidence type="ECO:0000313" key="3">
    <source>
        <dbReference type="EMBL" id="CAE2220578.1"/>
    </source>
</evidence>
<keyword evidence="1" id="KW-0812">Transmembrane</keyword>
<dbReference type="PANTHER" id="PTHR46826">
    <property type="match status" value="1"/>
</dbReference>
<dbReference type="PANTHER" id="PTHR46826:SF1">
    <property type="entry name" value="TVP38_TMEM64 FAMILY MEMBRANE PROTEIN YDJX"/>
    <property type="match status" value="1"/>
</dbReference>
<feature type="transmembrane region" description="Helical" evidence="1">
    <location>
        <begin position="233"/>
        <end position="258"/>
    </location>
</feature>
<proteinExistence type="predicted"/>
<sequence length="380" mass="40558">MRSELSILAVGCALAVPTNSFAPPTTVRRAAHCNQYVRVDPMLPRTSRPATSRHLFDRVRVATEEARGEVADESHQKRRIETLKMPQKANSSLNGSNGMEDLTQFLRRDDGVDEAWELSDMEAESAVDGGPSSAAVIGMGAAAIVAAALTALSLGIVGDFSLPSSSGVTMAVQRFFSDPNASLEAVVKSVEAMGPSGFLYFGIIYTVAEILAIPAIPLTASAGYLFGVTEGTAVVLASASIAAAISFIIGRTLLRTYVESVLEDYPKFKKIDKAIGREGFKLMLLLRLSPIFPFALSNYLYGATSIGFWPYFFGTMLGFTPGTIAYVYTGEIGKALTLDSATAEPWYVYAGGMTLLAGCLKVVADVATGIIENLDEEDEE</sequence>
<feature type="domain" description="VTT" evidence="2">
    <location>
        <begin position="213"/>
        <end position="331"/>
    </location>
</feature>
<evidence type="ECO:0000256" key="1">
    <source>
        <dbReference type="SAM" id="Phobius"/>
    </source>
</evidence>
<feature type="transmembrane region" description="Helical" evidence="1">
    <location>
        <begin position="279"/>
        <end position="302"/>
    </location>
</feature>
<keyword evidence="1" id="KW-1133">Transmembrane helix</keyword>
<dbReference type="InterPro" id="IPR032816">
    <property type="entry name" value="VTT_dom"/>
</dbReference>
<dbReference type="InterPro" id="IPR053240">
    <property type="entry name" value="VTT_domain"/>
</dbReference>
<keyword evidence="1" id="KW-0472">Membrane</keyword>
<name>A0A7S4I716_9STRA</name>
<organism evidence="3">
    <name type="scientific">Odontella aurita</name>
    <dbReference type="NCBI Taxonomy" id="265563"/>
    <lineage>
        <taxon>Eukaryota</taxon>
        <taxon>Sar</taxon>
        <taxon>Stramenopiles</taxon>
        <taxon>Ochrophyta</taxon>
        <taxon>Bacillariophyta</taxon>
        <taxon>Mediophyceae</taxon>
        <taxon>Biddulphiophycidae</taxon>
        <taxon>Eupodiscales</taxon>
        <taxon>Odontellaceae</taxon>
        <taxon>Odontella</taxon>
    </lineage>
</organism>
<dbReference type="EMBL" id="HBKQ01012046">
    <property type="protein sequence ID" value="CAE2220578.1"/>
    <property type="molecule type" value="Transcribed_RNA"/>
</dbReference>
<reference evidence="3" key="1">
    <citation type="submission" date="2021-01" db="EMBL/GenBank/DDBJ databases">
        <authorList>
            <person name="Corre E."/>
            <person name="Pelletier E."/>
            <person name="Niang G."/>
            <person name="Scheremetjew M."/>
            <person name="Finn R."/>
            <person name="Kale V."/>
            <person name="Holt S."/>
            <person name="Cochrane G."/>
            <person name="Meng A."/>
            <person name="Brown T."/>
            <person name="Cohen L."/>
        </authorList>
    </citation>
    <scope>NUCLEOTIDE SEQUENCE</scope>
    <source>
        <strain evidence="3">Isolate 1302-5</strain>
    </source>
</reference>
<dbReference type="Pfam" id="PF09335">
    <property type="entry name" value="VTT_dom"/>
    <property type="match status" value="1"/>
</dbReference>
<protein>
    <recommendedName>
        <fullName evidence="2">VTT domain-containing protein</fullName>
    </recommendedName>
</protein>
<evidence type="ECO:0000259" key="2">
    <source>
        <dbReference type="Pfam" id="PF09335"/>
    </source>
</evidence>